<dbReference type="OrthoDB" id="6201045at2759"/>
<evidence type="ECO:0000313" key="2">
    <source>
        <dbReference type="EMBL" id="CAG2221714.1"/>
    </source>
</evidence>
<comment type="caution">
    <text evidence="2">The sequence shown here is derived from an EMBL/GenBank/DDBJ whole genome shotgun (WGS) entry which is preliminary data.</text>
</comment>
<dbReference type="Proteomes" id="UP000683360">
    <property type="component" value="Unassembled WGS sequence"/>
</dbReference>
<dbReference type="AlphaFoldDB" id="A0A8S3SY99"/>
<keyword evidence="3" id="KW-1185">Reference proteome</keyword>
<proteinExistence type="predicted"/>
<evidence type="ECO:0000256" key="1">
    <source>
        <dbReference type="SAM" id="MobiDB-lite"/>
    </source>
</evidence>
<reference evidence="2" key="1">
    <citation type="submission" date="2021-03" db="EMBL/GenBank/DDBJ databases">
        <authorList>
            <person name="Bekaert M."/>
        </authorList>
    </citation>
    <scope>NUCLEOTIDE SEQUENCE</scope>
</reference>
<dbReference type="EMBL" id="CAJPWZ010001691">
    <property type="protein sequence ID" value="CAG2221714.1"/>
    <property type="molecule type" value="Genomic_DNA"/>
</dbReference>
<name>A0A8S3SY99_MYTED</name>
<feature type="region of interest" description="Disordered" evidence="1">
    <location>
        <begin position="299"/>
        <end position="338"/>
    </location>
</feature>
<feature type="compositionally biased region" description="Basic residues" evidence="1">
    <location>
        <begin position="327"/>
        <end position="338"/>
    </location>
</feature>
<organism evidence="2 3">
    <name type="scientific">Mytilus edulis</name>
    <name type="common">Blue mussel</name>
    <dbReference type="NCBI Taxonomy" id="6550"/>
    <lineage>
        <taxon>Eukaryota</taxon>
        <taxon>Metazoa</taxon>
        <taxon>Spiralia</taxon>
        <taxon>Lophotrochozoa</taxon>
        <taxon>Mollusca</taxon>
        <taxon>Bivalvia</taxon>
        <taxon>Autobranchia</taxon>
        <taxon>Pteriomorphia</taxon>
        <taxon>Mytilida</taxon>
        <taxon>Mytiloidea</taxon>
        <taxon>Mytilidae</taxon>
        <taxon>Mytilinae</taxon>
        <taxon>Mytilus</taxon>
    </lineage>
</organism>
<protein>
    <submittedName>
        <fullName evidence="2">Uncharacterized protein</fullName>
    </submittedName>
</protein>
<accession>A0A8S3SY99</accession>
<gene>
    <name evidence="2" type="ORF">MEDL_35106</name>
</gene>
<feature type="compositionally biased region" description="Basic and acidic residues" evidence="1">
    <location>
        <begin position="299"/>
        <end position="316"/>
    </location>
</feature>
<evidence type="ECO:0000313" key="3">
    <source>
        <dbReference type="Proteomes" id="UP000683360"/>
    </source>
</evidence>
<sequence>MSKTCQFLNNPHAVGRRLFVNSPTSITKCCGVATSKPSTTTISTNTACLDDDIPICKDPNTVYAATTVCEMIEGINKATYGRRTVASLTRRTVASLTRRTVASLTRRTVASLTQRTVASLTRRTVASLTRRTVASLTHCCNTDNCNSMLISQTPIHQPTLKSTERPTSPAPAIYSSSTHYSMASTVKPCLDTGTQCTQKDFQRLVCGVQEFEPLYKQSTNVLVFQTQLIKEEPAEPENITRAELVKYGTKNRTSTEETGIENTENVQIENNELDQVEISFPNPGKKKIYKASPWKKESLDLPEKKMINAEKKEKYQKTPKLKTQGRTSKKKTQGRTSK</sequence>